<name>A0A0E9R0M2_ANGAN</name>
<sequence>MEKTKGGISLCVQIMRNPCKVCVKCYYRPVFSVLSELRTFCLWVVFSTSSLRPQPLFALPSELNTAQKEPPEF</sequence>
<evidence type="ECO:0000313" key="1">
    <source>
        <dbReference type="EMBL" id="JAH22040.1"/>
    </source>
</evidence>
<organism evidence="1">
    <name type="scientific">Anguilla anguilla</name>
    <name type="common">European freshwater eel</name>
    <name type="synonym">Muraena anguilla</name>
    <dbReference type="NCBI Taxonomy" id="7936"/>
    <lineage>
        <taxon>Eukaryota</taxon>
        <taxon>Metazoa</taxon>
        <taxon>Chordata</taxon>
        <taxon>Craniata</taxon>
        <taxon>Vertebrata</taxon>
        <taxon>Euteleostomi</taxon>
        <taxon>Actinopterygii</taxon>
        <taxon>Neopterygii</taxon>
        <taxon>Teleostei</taxon>
        <taxon>Anguilliformes</taxon>
        <taxon>Anguillidae</taxon>
        <taxon>Anguilla</taxon>
    </lineage>
</organism>
<dbReference type="AlphaFoldDB" id="A0A0E9R0M2"/>
<reference evidence="1" key="1">
    <citation type="submission" date="2014-11" db="EMBL/GenBank/DDBJ databases">
        <authorList>
            <person name="Amaro Gonzalez C."/>
        </authorList>
    </citation>
    <scope>NUCLEOTIDE SEQUENCE</scope>
</reference>
<protein>
    <submittedName>
        <fullName evidence="1">Uncharacterized protein</fullName>
    </submittedName>
</protein>
<accession>A0A0E9R0M2</accession>
<proteinExistence type="predicted"/>
<dbReference type="EMBL" id="GBXM01086537">
    <property type="protein sequence ID" value="JAH22040.1"/>
    <property type="molecule type" value="Transcribed_RNA"/>
</dbReference>
<reference evidence="1" key="2">
    <citation type="journal article" date="2015" name="Fish Shellfish Immunol.">
        <title>Early steps in the European eel (Anguilla anguilla)-Vibrio vulnificus interaction in the gills: Role of the RtxA13 toxin.</title>
        <authorList>
            <person name="Callol A."/>
            <person name="Pajuelo D."/>
            <person name="Ebbesson L."/>
            <person name="Teles M."/>
            <person name="MacKenzie S."/>
            <person name="Amaro C."/>
        </authorList>
    </citation>
    <scope>NUCLEOTIDE SEQUENCE</scope>
</reference>